<evidence type="ECO:0000256" key="2">
    <source>
        <dbReference type="ARBA" id="ARBA00022475"/>
    </source>
</evidence>
<reference evidence="8" key="1">
    <citation type="submission" date="2019-08" db="EMBL/GenBank/DDBJ databases">
        <authorList>
            <person name="Kucharzyk K."/>
            <person name="Murdoch R.W."/>
            <person name="Higgins S."/>
            <person name="Loffler F."/>
        </authorList>
    </citation>
    <scope>NUCLEOTIDE SEQUENCE</scope>
</reference>
<evidence type="ECO:0000256" key="3">
    <source>
        <dbReference type="ARBA" id="ARBA00022692"/>
    </source>
</evidence>
<evidence type="ECO:0000259" key="7">
    <source>
        <dbReference type="Pfam" id="PF02687"/>
    </source>
</evidence>
<evidence type="ECO:0000256" key="4">
    <source>
        <dbReference type="ARBA" id="ARBA00022989"/>
    </source>
</evidence>
<dbReference type="InterPro" id="IPR003838">
    <property type="entry name" value="ABC3_permease_C"/>
</dbReference>
<feature type="transmembrane region" description="Helical" evidence="6">
    <location>
        <begin position="6"/>
        <end position="24"/>
    </location>
</feature>
<evidence type="ECO:0000313" key="8">
    <source>
        <dbReference type="EMBL" id="MPN44973.1"/>
    </source>
</evidence>
<dbReference type="Pfam" id="PF02687">
    <property type="entry name" value="FtsX"/>
    <property type="match status" value="1"/>
</dbReference>
<sequence length="132" mass="14151">MAVFVYGFVVVIALISILNIISTMNTSVTSKMKYLGVLRAVGMSGKQLERMIASEASVYCASGTLAGCILGIILQRLLITKLLTAVKIVWVFPTVQVVCVFAAAFLVMRLSIVGPLKKIRARGISDTIGSLQ</sequence>
<keyword evidence="5 6" id="KW-0472">Membrane</keyword>
<keyword evidence="4 6" id="KW-1133">Transmembrane helix</keyword>
<comment type="subcellular location">
    <subcellularLocation>
        <location evidence="1">Cell membrane</location>
        <topology evidence="1">Multi-pass membrane protein</topology>
    </subcellularLocation>
</comment>
<name>A0A645IC16_9ZZZZ</name>
<feature type="transmembrane region" description="Helical" evidence="6">
    <location>
        <begin position="90"/>
        <end position="112"/>
    </location>
</feature>
<evidence type="ECO:0000256" key="6">
    <source>
        <dbReference type="SAM" id="Phobius"/>
    </source>
</evidence>
<organism evidence="8">
    <name type="scientific">bioreactor metagenome</name>
    <dbReference type="NCBI Taxonomy" id="1076179"/>
    <lineage>
        <taxon>unclassified sequences</taxon>
        <taxon>metagenomes</taxon>
        <taxon>ecological metagenomes</taxon>
    </lineage>
</organism>
<proteinExistence type="predicted"/>
<evidence type="ECO:0000256" key="5">
    <source>
        <dbReference type="ARBA" id="ARBA00023136"/>
    </source>
</evidence>
<evidence type="ECO:0000256" key="1">
    <source>
        <dbReference type="ARBA" id="ARBA00004651"/>
    </source>
</evidence>
<accession>A0A645IC16</accession>
<dbReference type="AlphaFoldDB" id="A0A645IC16"/>
<feature type="domain" description="ABC3 transporter permease C-terminal" evidence="7">
    <location>
        <begin position="8"/>
        <end position="121"/>
    </location>
</feature>
<gene>
    <name evidence="8" type="ORF">SDC9_192540</name>
</gene>
<keyword evidence="3 6" id="KW-0812">Transmembrane</keyword>
<dbReference type="EMBL" id="VSSQ01104524">
    <property type="protein sequence ID" value="MPN44973.1"/>
    <property type="molecule type" value="Genomic_DNA"/>
</dbReference>
<comment type="caution">
    <text evidence="8">The sequence shown here is derived from an EMBL/GenBank/DDBJ whole genome shotgun (WGS) entry which is preliminary data.</text>
</comment>
<protein>
    <recommendedName>
        <fullName evidence="7">ABC3 transporter permease C-terminal domain-containing protein</fullName>
    </recommendedName>
</protein>
<feature type="transmembrane region" description="Helical" evidence="6">
    <location>
        <begin position="56"/>
        <end position="78"/>
    </location>
</feature>
<dbReference type="GO" id="GO:0005886">
    <property type="term" value="C:plasma membrane"/>
    <property type="evidence" value="ECO:0007669"/>
    <property type="project" value="UniProtKB-SubCell"/>
</dbReference>
<keyword evidence="2" id="KW-1003">Cell membrane</keyword>